<protein>
    <submittedName>
        <fullName evidence="1">Protoporphyrinogen oxidase</fullName>
    </submittedName>
</protein>
<dbReference type="AlphaFoldDB" id="A0A3P9LKU3"/>
<organism evidence="1 2">
    <name type="scientific">Oryzias latipes</name>
    <name type="common">Japanese rice fish</name>
    <name type="synonym">Japanese killifish</name>
    <dbReference type="NCBI Taxonomy" id="8090"/>
    <lineage>
        <taxon>Eukaryota</taxon>
        <taxon>Metazoa</taxon>
        <taxon>Chordata</taxon>
        <taxon>Craniata</taxon>
        <taxon>Vertebrata</taxon>
        <taxon>Euteleostomi</taxon>
        <taxon>Actinopterygii</taxon>
        <taxon>Neopterygii</taxon>
        <taxon>Teleostei</taxon>
        <taxon>Neoteleostei</taxon>
        <taxon>Acanthomorphata</taxon>
        <taxon>Ovalentaria</taxon>
        <taxon>Atherinomorphae</taxon>
        <taxon>Beloniformes</taxon>
        <taxon>Adrianichthyidae</taxon>
        <taxon>Oryziinae</taxon>
        <taxon>Oryzias</taxon>
    </lineage>
</organism>
<dbReference type="InterPro" id="IPR050464">
    <property type="entry name" value="Zeta_carotene_desat/Oxidored"/>
</dbReference>
<dbReference type="InterPro" id="IPR036188">
    <property type="entry name" value="FAD/NAD-bd_sf"/>
</dbReference>
<dbReference type="Gene3D" id="3.50.50.60">
    <property type="entry name" value="FAD/NAD(P)-binding domain"/>
    <property type="match status" value="1"/>
</dbReference>
<reference key="1">
    <citation type="journal article" date="2007" name="Nature">
        <title>The medaka draft genome and insights into vertebrate genome evolution.</title>
        <authorList>
            <person name="Kasahara M."/>
            <person name="Naruse K."/>
            <person name="Sasaki S."/>
            <person name="Nakatani Y."/>
            <person name="Qu W."/>
            <person name="Ahsan B."/>
            <person name="Yamada T."/>
            <person name="Nagayasu Y."/>
            <person name="Doi K."/>
            <person name="Kasai Y."/>
            <person name="Jindo T."/>
            <person name="Kobayashi D."/>
            <person name="Shimada A."/>
            <person name="Toyoda A."/>
            <person name="Kuroki Y."/>
            <person name="Fujiyama A."/>
            <person name="Sasaki T."/>
            <person name="Shimizu A."/>
            <person name="Asakawa S."/>
            <person name="Shimizu N."/>
            <person name="Hashimoto S."/>
            <person name="Yang J."/>
            <person name="Lee Y."/>
            <person name="Matsushima K."/>
            <person name="Sugano S."/>
            <person name="Sakaizumi M."/>
            <person name="Narita T."/>
            <person name="Ohishi K."/>
            <person name="Haga S."/>
            <person name="Ohta F."/>
            <person name="Nomoto H."/>
            <person name="Nogata K."/>
            <person name="Morishita T."/>
            <person name="Endo T."/>
            <person name="Shin-I T."/>
            <person name="Takeda H."/>
            <person name="Morishita S."/>
            <person name="Kohara Y."/>
        </authorList>
    </citation>
    <scope>NUCLEOTIDE SEQUENCE [LARGE SCALE GENOMIC DNA]</scope>
    <source>
        <strain>Hd-rR</strain>
    </source>
</reference>
<evidence type="ECO:0000313" key="1">
    <source>
        <dbReference type="Ensembl" id="ENSORLP00020021203.1"/>
    </source>
</evidence>
<dbReference type="Ensembl" id="ENSORLT00020015167.1">
    <property type="protein sequence ID" value="ENSORLP00020021203.1"/>
    <property type="gene ID" value="ENSORLG00020022512.1"/>
</dbReference>
<proteinExistence type="predicted"/>
<name>A0A3P9LKU3_ORYLA</name>
<sequence length="99" mass="10570">VMRTVAVLGGGAGGLAASYYLCRSPQVAKVILIESSSRFGGWLRSTRRPDSAVFEQGPRGIRPAGAVGQNTLNMTVFILFFECWCAAGFLSRLKCAVAQ</sequence>
<dbReference type="SUPFAM" id="SSF51905">
    <property type="entry name" value="FAD/NAD(P)-binding domain"/>
    <property type="match status" value="1"/>
</dbReference>
<dbReference type="Pfam" id="PF13450">
    <property type="entry name" value="NAD_binding_8"/>
    <property type="match status" value="1"/>
</dbReference>
<evidence type="ECO:0000313" key="2">
    <source>
        <dbReference type="Proteomes" id="UP000265180"/>
    </source>
</evidence>
<dbReference type="PANTHER" id="PTHR42923:SF3">
    <property type="entry name" value="PROTOPORPHYRINOGEN OXIDASE"/>
    <property type="match status" value="1"/>
</dbReference>
<reference evidence="1" key="3">
    <citation type="submission" date="2025-08" db="UniProtKB">
        <authorList>
            <consortium name="Ensembl"/>
        </authorList>
    </citation>
    <scope>IDENTIFICATION</scope>
    <source>
        <strain evidence="1">HNI</strain>
    </source>
</reference>
<accession>A0A3P9LKU3</accession>
<reference evidence="1 2" key="2">
    <citation type="submission" date="2017-04" db="EMBL/GenBank/DDBJ databases">
        <title>CpG methylation of centromeres and impact of large insertions on vertebrate speciation.</title>
        <authorList>
            <person name="Ichikawa K."/>
            <person name="Yoshimura J."/>
            <person name="Morishita S."/>
        </authorList>
    </citation>
    <scope>NUCLEOTIDE SEQUENCE</scope>
    <source>
        <strain evidence="1 2">HNI</strain>
    </source>
</reference>
<reference evidence="1" key="4">
    <citation type="submission" date="2025-09" db="UniProtKB">
        <authorList>
            <consortium name="Ensembl"/>
        </authorList>
    </citation>
    <scope>IDENTIFICATION</scope>
    <source>
        <strain evidence="1">HNI</strain>
    </source>
</reference>
<dbReference type="Proteomes" id="UP000265180">
    <property type="component" value="Chromosome 16"/>
</dbReference>
<dbReference type="PANTHER" id="PTHR42923">
    <property type="entry name" value="PROTOPORPHYRINOGEN OXIDASE"/>
    <property type="match status" value="1"/>
</dbReference>